<dbReference type="GO" id="GO:0005576">
    <property type="term" value="C:extracellular region"/>
    <property type="evidence" value="ECO:0007669"/>
    <property type="project" value="UniProtKB-SubCell"/>
</dbReference>
<evidence type="ECO:0000256" key="3">
    <source>
        <dbReference type="ARBA" id="ARBA00022525"/>
    </source>
</evidence>
<dbReference type="InterPro" id="IPR004911">
    <property type="entry name" value="Interferon-induced_GILT"/>
</dbReference>
<evidence type="ECO:0000256" key="2">
    <source>
        <dbReference type="ARBA" id="ARBA00005679"/>
    </source>
</evidence>
<proteinExistence type="inferred from homology"/>
<evidence type="ECO:0000256" key="5">
    <source>
        <dbReference type="ARBA" id="ARBA00023180"/>
    </source>
</evidence>
<organism evidence="7 8">
    <name type="scientific">Mycena albidolilacea</name>
    <dbReference type="NCBI Taxonomy" id="1033008"/>
    <lineage>
        <taxon>Eukaryota</taxon>
        <taxon>Fungi</taxon>
        <taxon>Dikarya</taxon>
        <taxon>Basidiomycota</taxon>
        <taxon>Agaricomycotina</taxon>
        <taxon>Agaricomycetes</taxon>
        <taxon>Agaricomycetidae</taxon>
        <taxon>Agaricales</taxon>
        <taxon>Marasmiineae</taxon>
        <taxon>Mycenaceae</taxon>
        <taxon>Mycena</taxon>
    </lineage>
</organism>
<comment type="similarity">
    <text evidence="2">Belongs to the GILT family.</text>
</comment>
<evidence type="ECO:0000313" key="8">
    <source>
        <dbReference type="Proteomes" id="UP001218218"/>
    </source>
</evidence>
<keyword evidence="5" id="KW-0325">Glycoprotein</keyword>
<dbReference type="GO" id="GO:0016671">
    <property type="term" value="F:oxidoreductase activity, acting on a sulfur group of donors, disulfide as acceptor"/>
    <property type="evidence" value="ECO:0007669"/>
    <property type="project" value="InterPro"/>
</dbReference>
<comment type="caution">
    <text evidence="7">The sequence shown here is derived from an EMBL/GenBank/DDBJ whole genome shotgun (WGS) entry which is preliminary data.</text>
</comment>
<gene>
    <name evidence="7" type="ORF">DFH08DRAFT_678128</name>
</gene>
<keyword evidence="8" id="KW-1185">Reference proteome</keyword>
<dbReference type="Pfam" id="PF03227">
    <property type="entry name" value="GILT"/>
    <property type="match status" value="1"/>
</dbReference>
<comment type="subcellular location">
    <subcellularLocation>
        <location evidence="1">Secreted</location>
    </subcellularLocation>
</comment>
<feature type="chain" id="PRO_5042206436" evidence="6">
    <location>
        <begin position="20"/>
        <end position="232"/>
    </location>
</feature>
<dbReference type="PANTHER" id="PTHR13234:SF8">
    <property type="entry name" value="GAMMA-INTERFERON-INDUCIBLE LYSOSOMAL THIOL REDUCTASE"/>
    <property type="match status" value="1"/>
</dbReference>
<evidence type="ECO:0000256" key="1">
    <source>
        <dbReference type="ARBA" id="ARBA00004613"/>
    </source>
</evidence>
<dbReference type="AlphaFoldDB" id="A0AAD7AUJ9"/>
<dbReference type="Proteomes" id="UP001218218">
    <property type="component" value="Unassembled WGS sequence"/>
</dbReference>
<dbReference type="PANTHER" id="PTHR13234">
    <property type="entry name" value="GAMMA-INTERFERON INDUCIBLE LYSOSOMAL THIOL REDUCTASE GILT"/>
    <property type="match status" value="1"/>
</dbReference>
<keyword evidence="4 6" id="KW-0732">Signal</keyword>
<feature type="signal peptide" evidence="6">
    <location>
        <begin position="1"/>
        <end position="19"/>
    </location>
</feature>
<accession>A0AAD7AUJ9</accession>
<evidence type="ECO:0000256" key="4">
    <source>
        <dbReference type="ARBA" id="ARBA00022729"/>
    </source>
</evidence>
<evidence type="ECO:0000256" key="6">
    <source>
        <dbReference type="SAM" id="SignalP"/>
    </source>
</evidence>
<protein>
    <submittedName>
        <fullName evidence="7">Uncharacterized protein</fullName>
    </submittedName>
</protein>
<reference evidence="7" key="1">
    <citation type="submission" date="2023-03" db="EMBL/GenBank/DDBJ databases">
        <title>Massive genome expansion in bonnet fungi (Mycena s.s.) driven by repeated elements and novel gene families across ecological guilds.</title>
        <authorList>
            <consortium name="Lawrence Berkeley National Laboratory"/>
            <person name="Harder C.B."/>
            <person name="Miyauchi S."/>
            <person name="Viragh M."/>
            <person name="Kuo A."/>
            <person name="Thoen E."/>
            <person name="Andreopoulos B."/>
            <person name="Lu D."/>
            <person name="Skrede I."/>
            <person name="Drula E."/>
            <person name="Henrissat B."/>
            <person name="Morin E."/>
            <person name="Kohler A."/>
            <person name="Barry K."/>
            <person name="LaButti K."/>
            <person name="Morin E."/>
            <person name="Salamov A."/>
            <person name="Lipzen A."/>
            <person name="Mereny Z."/>
            <person name="Hegedus B."/>
            <person name="Baldrian P."/>
            <person name="Stursova M."/>
            <person name="Weitz H."/>
            <person name="Taylor A."/>
            <person name="Grigoriev I.V."/>
            <person name="Nagy L.G."/>
            <person name="Martin F."/>
            <person name="Kauserud H."/>
        </authorList>
    </citation>
    <scope>NUCLEOTIDE SEQUENCE</scope>
    <source>
        <strain evidence="7">CBHHK002</strain>
    </source>
</reference>
<name>A0AAD7AUJ9_9AGAR</name>
<dbReference type="EMBL" id="JARIHO010000001">
    <property type="protein sequence ID" value="KAJ7368296.1"/>
    <property type="molecule type" value="Genomic_DNA"/>
</dbReference>
<keyword evidence="3" id="KW-0964">Secreted</keyword>
<evidence type="ECO:0000313" key="7">
    <source>
        <dbReference type="EMBL" id="KAJ7368296.1"/>
    </source>
</evidence>
<sequence>MTVSQTIAFLSAIVAFANAVPSAVYHDSQSPFQEHIRVPVELGVMSRCPDALLCESVFDQVVKQVGPQKVDLSLIYVATLNSTDTEFGITCMHGPGECAGNVQQLCVAKYASPSAWWKFVQCQNSHGRYQVGIPDLTLQCARAANIDWEGSGVASCIGPDVSGKAEEGKELLRQSALLGKSLGIEKSCTVLINRKKVCVHDGTWQECDGGHDVEDFVQRINSEYESLNAGRN</sequence>